<evidence type="ECO:0000313" key="3">
    <source>
        <dbReference type="EMBL" id="KAL0967216.1"/>
    </source>
</evidence>
<dbReference type="PANTHER" id="PTHR32428:SF4">
    <property type="entry name" value="PROLINE-RICH PROTEIN 5"/>
    <property type="match status" value="1"/>
</dbReference>
<proteinExistence type="inferred from homology"/>
<feature type="region of interest" description="Disordered" evidence="2">
    <location>
        <begin position="15"/>
        <end position="39"/>
    </location>
</feature>
<dbReference type="AlphaFoldDB" id="A0ABD0W8R9"/>
<protein>
    <recommendedName>
        <fullName evidence="5">Proline-rich protein 5</fullName>
    </recommendedName>
</protein>
<dbReference type="PANTHER" id="PTHR32428">
    <property type="entry name" value="TARGET OF RAPAMYCIN COMPLEX 2 SUBUNIT BIT61-RELATED"/>
    <property type="match status" value="1"/>
</dbReference>
<dbReference type="SUPFAM" id="SSF74788">
    <property type="entry name" value="Cullin repeat-like"/>
    <property type="match status" value="1"/>
</dbReference>
<reference evidence="3 4" key="1">
    <citation type="submission" date="2024-06" db="EMBL/GenBank/DDBJ databases">
        <authorList>
            <person name="Pan Q."/>
            <person name="Wen M."/>
            <person name="Jouanno E."/>
            <person name="Zahm M."/>
            <person name="Klopp C."/>
            <person name="Cabau C."/>
            <person name="Louis A."/>
            <person name="Berthelot C."/>
            <person name="Parey E."/>
            <person name="Roest Crollius H."/>
            <person name="Montfort J."/>
            <person name="Robinson-Rechavi M."/>
            <person name="Bouchez O."/>
            <person name="Lampietro C."/>
            <person name="Lopez Roques C."/>
            <person name="Donnadieu C."/>
            <person name="Postlethwait J."/>
            <person name="Bobe J."/>
            <person name="Verreycken H."/>
            <person name="Guiguen Y."/>
        </authorList>
    </citation>
    <scope>NUCLEOTIDE SEQUENCE [LARGE SCALE GENOMIC DNA]</scope>
    <source>
        <strain evidence="3">Up_M1</strain>
        <tissue evidence="3">Testis</tissue>
    </source>
</reference>
<keyword evidence="4" id="KW-1185">Reference proteome</keyword>
<evidence type="ECO:0008006" key="5">
    <source>
        <dbReference type="Google" id="ProtNLM"/>
    </source>
</evidence>
<comment type="similarity">
    <text evidence="1">Belongs to the PROTOR family.</text>
</comment>
<gene>
    <name evidence="3" type="ORF">UPYG_G00249320</name>
</gene>
<sequence length="441" mass="48393">MDQRAHSFRRLKLMSSPSLSDPPVKSDKAALDERGTQQRKAGANATWNSIHNAVIAVFQKKDLGENELCVLNDGVRQLLKTELGSFFTEYLQNQLLTKGMVILRDKIRFYEGQKLLDSLAETWSFFFCDVLSMLQAIFYPVQGKEPSVRQLALLHFRNIITLNIKLEDALSRPRARVPPAIIQMLLILQGVHESKGVTEDYLRLEGLIQKVVSPYLGSHGLYSNDGTSMQNSSCVLEKRLHRRWPKPGDHAKNPVVRSQSYNVPMLTPLVEYDVETSSVGSIGIRRHSVSEMTSCLEEGSVTDTTSTAMPSLAPASQPGLNALGKDLRFTGMGSGSTDMSGSVASVCLGSHLQPSSPTTSIFQDSHSLEPFVPGGGQSIVSPLDLCQPHVGSAPKSKPFCSSSPETITDQILDSIDSDHEGKSDQDGIFLEFSHRRCSDSS</sequence>
<evidence type="ECO:0000256" key="1">
    <source>
        <dbReference type="ARBA" id="ARBA00010453"/>
    </source>
</evidence>
<feature type="compositionally biased region" description="Basic and acidic residues" evidence="2">
    <location>
        <begin position="24"/>
        <end position="36"/>
    </location>
</feature>
<dbReference type="InterPro" id="IPR013745">
    <property type="entry name" value="Bit61/PRR5"/>
</dbReference>
<accession>A0ABD0W8R9</accession>
<comment type="caution">
    <text evidence="3">The sequence shown here is derived from an EMBL/GenBank/DDBJ whole genome shotgun (WGS) entry which is preliminary data.</text>
</comment>
<dbReference type="InterPro" id="IPR016159">
    <property type="entry name" value="Cullin_repeat-like_dom_sf"/>
</dbReference>
<evidence type="ECO:0000256" key="2">
    <source>
        <dbReference type="SAM" id="MobiDB-lite"/>
    </source>
</evidence>
<dbReference type="EMBL" id="JAGEUA010000008">
    <property type="protein sequence ID" value="KAL0967216.1"/>
    <property type="molecule type" value="Genomic_DNA"/>
</dbReference>
<evidence type="ECO:0000313" key="4">
    <source>
        <dbReference type="Proteomes" id="UP001557470"/>
    </source>
</evidence>
<dbReference type="Pfam" id="PF08539">
    <property type="entry name" value="HbrB"/>
    <property type="match status" value="1"/>
</dbReference>
<feature type="region of interest" description="Disordered" evidence="2">
    <location>
        <begin position="394"/>
        <end position="426"/>
    </location>
</feature>
<name>A0ABD0W8R9_UMBPY</name>
<feature type="compositionally biased region" description="Basic and acidic residues" evidence="2">
    <location>
        <begin position="416"/>
        <end position="425"/>
    </location>
</feature>
<dbReference type="Proteomes" id="UP001557470">
    <property type="component" value="Unassembled WGS sequence"/>
</dbReference>
<feature type="compositionally biased region" description="Polar residues" evidence="2">
    <location>
        <begin position="399"/>
        <end position="411"/>
    </location>
</feature>
<organism evidence="3 4">
    <name type="scientific">Umbra pygmaea</name>
    <name type="common">Eastern mudminnow</name>
    <dbReference type="NCBI Taxonomy" id="75934"/>
    <lineage>
        <taxon>Eukaryota</taxon>
        <taxon>Metazoa</taxon>
        <taxon>Chordata</taxon>
        <taxon>Craniata</taxon>
        <taxon>Vertebrata</taxon>
        <taxon>Euteleostomi</taxon>
        <taxon>Actinopterygii</taxon>
        <taxon>Neopterygii</taxon>
        <taxon>Teleostei</taxon>
        <taxon>Protacanthopterygii</taxon>
        <taxon>Esociformes</taxon>
        <taxon>Umbridae</taxon>
        <taxon>Umbra</taxon>
    </lineage>
</organism>